<feature type="compositionally biased region" description="Basic residues" evidence="4">
    <location>
        <begin position="1656"/>
        <end position="1668"/>
    </location>
</feature>
<dbReference type="SMART" id="SM00369">
    <property type="entry name" value="LRR_TYP"/>
    <property type="match status" value="4"/>
</dbReference>
<evidence type="ECO:0000313" key="6">
    <source>
        <dbReference type="Proteomes" id="UP000674179"/>
    </source>
</evidence>
<keyword evidence="2" id="KW-0677">Repeat</keyword>
<feature type="coiled-coil region" evidence="3">
    <location>
        <begin position="644"/>
        <end position="736"/>
    </location>
</feature>
<evidence type="ECO:0000256" key="2">
    <source>
        <dbReference type="ARBA" id="ARBA00022737"/>
    </source>
</evidence>
<dbReference type="OrthoDB" id="266138at2759"/>
<evidence type="ECO:0000256" key="4">
    <source>
        <dbReference type="SAM" id="MobiDB-lite"/>
    </source>
</evidence>
<keyword evidence="3" id="KW-0175">Coiled coil</keyword>
<keyword evidence="1" id="KW-0433">Leucine-rich repeat</keyword>
<dbReference type="InterPro" id="IPR003591">
    <property type="entry name" value="Leu-rich_rpt_typical-subtyp"/>
</dbReference>
<evidence type="ECO:0000313" key="5">
    <source>
        <dbReference type="EMBL" id="KAG5473214.1"/>
    </source>
</evidence>
<name>A0A836GJ60_LEIEN</name>
<comment type="caution">
    <text evidence="5">The sequence shown here is derived from an EMBL/GenBank/DDBJ whole genome shotgun (WGS) entry which is preliminary data.</text>
</comment>
<reference evidence="5 6" key="1">
    <citation type="submission" date="2021-02" db="EMBL/GenBank/DDBJ databases">
        <title>Leishmania (Mundinia) enrietti genome sequencing and assembly.</title>
        <authorList>
            <person name="Almutairi H."/>
            <person name="Gatherer D."/>
        </authorList>
    </citation>
    <scope>NUCLEOTIDE SEQUENCE [LARGE SCALE GENOMIC DNA]</scope>
    <source>
        <strain evidence="5">CUR178</strain>
    </source>
</reference>
<dbReference type="InterPro" id="IPR001611">
    <property type="entry name" value="Leu-rich_rpt"/>
</dbReference>
<dbReference type="PROSITE" id="PS50096">
    <property type="entry name" value="IQ"/>
    <property type="match status" value="1"/>
</dbReference>
<dbReference type="GeneID" id="94170380"/>
<dbReference type="Proteomes" id="UP000674179">
    <property type="component" value="Chromosome 30"/>
</dbReference>
<feature type="compositionally biased region" description="Basic and acidic residues" evidence="4">
    <location>
        <begin position="1669"/>
        <end position="1694"/>
    </location>
</feature>
<dbReference type="RefSeq" id="XP_067690973.1">
    <property type="nucleotide sequence ID" value="XM_067834870.1"/>
</dbReference>
<feature type="region of interest" description="Disordered" evidence="4">
    <location>
        <begin position="1"/>
        <end position="24"/>
    </location>
</feature>
<feature type="region of interest" description="Disordered" evidence="4">
    <location>
        <begin position="979"/>
        <end position="998"/>
    </location>
</feature>
<feature type="region of interest" description="Disordered" evidence="4">
    <location>
        <begin position="1656"/>
        <end position="1694"/>
    </location>
</feature>
<organism evidence="5 6">
    <name type="scientific">Leishmania enriettii</name>
    <dbReference type="NCBI Taxonomy" id="5663"/>
    <lineage>
        <taxon>Eukaryota</taxon>
        <taxon>Discoba</taxon>
        <taxon>Euglenozoa</taxon>
        <taxon>Kinetoplastea</taxon>
        <taxon>Metakinetoplastina</taxon>
        <taxon>Trypanosomatida</taxon>
        <taxon>Trypanosomatidae</taxon>
        <taxon>Leishmaniinae</taxon>
        <taxon>Leishmania</taxon>
    </lineage>
</organism>
<dbReference type="SUPFAM" id="SSF52058">
    <property type="entry name" value="L domain-like"/>
    <property type="match status" value="1"/>
</dbReference>
<evidence type="ECO:0000256" key="3">
    <source>
        <dbReference type="SAM" id="Coils"/>
    </source>
</evidence>
<evidence type="ECO:0008006" key="7">
    <source>
        <dbReference type="Google" id="ProtNLM"/>
    </source>
</evidence>
<gene>
    <name evidence="5" type="ORF">CUR178_03133</name>
</gene>
<sequence>MNEDSGGKANAEAGPNTAAVSPSWQLTPEEEAVLLAEYGAAGPYDDIVEWNAPSQFKSQMGDGRVFLTSAMGEDDDARDSDAAAGSGCNRGSPVSQSTRKLAHKDPFRLYLHEHFPSLMLMDRMMPSSLMETVTGALDALENMRAADGARGGEIEGHTTALSLTEINRFPTLERHAAVLRRGREWARRASLAAQGASVTAMASHLLVPGAHEAPVVLRGDSSPVKAASAVAHIDDMEYHCLLESMQQLLAKATEALSADSAAACDCEAADMEHALHELRAREALLSEDALDEYHDRVEVLNGDDDEEEVVQLLRRAREERSRLCETLTLRKDNALARNHSVEHHEAMTVPSAEGDGVNAGLLCPLMPELPYLYAFEIELPVSQPVAAPSVPVSSCTALRAQEGHLGLPSTPPPAPELLEPPANFPNDDTCVSLPQLLMRSTEVLAQIAETELCDAEVQRAAVESPQECRGRRRPGSAASKGVAHTKLRSDDRNALGLATLRSFVQQLDVLLTPTQEEQNYRCGGARTPSIQANNEAFLVDDAKNAQQERCDDNGGSAKSVSPSSFSLERIRWMAARDSFLVDREAWERRRMRFEDDLVEREIRAAVDRLASYAEQRTELEHSAVQAVESLSQAQHAAYVELVAAADQDRALAQQSQELRRLQEAEKLVYTLIIEWEVQREQWLQEEALSRRMLRRDANEEEQQTRAATQRRLDGQMAAARKAMEQLRTAFERQRVEPGSGTQKGERDINVADPAVPLEEMTVRDSEWYCWRIAPLHRERVELLRWITAHQKTLEKVRALLVEAVSHYRTHLQAAAQGLNGNGTPVRELVLPKHPLLGEEVALSTEHAASHGHVLDADTFARLLRPYLHAVVRHPRRAAQYLAKLTLSLGDLRLVNWGQLRHLSLNTNSPTEASREREEAVSVPCLVKELDLSGNPLQQLDVMEAVRTFSSLQWLNVSHAQLRALDRADAIDIMSETPEAGLPEHRRGSAARAASARSSHLRHVTAARNHALAAQVHLLSLDVSSNSLASLTALSTMASSSLVRCMAKANKLTALDSLSGCVQLRELSAAHNKLTDVFAVSALPLLRELDVQNNNLASLTARTGGSREEVMPDALMLLRRLNASHNPLRALPPSQYVYPSLTHLAVNHAKLTSLDVSSLGWFPMLTELQAEGNEISDIGGVRHCSRLQSLRLSHNRLASLTSLEPLRCCRRLRVLDLTGNPCLVTIENGVQCVAAVTSALYELVPSLEELNNSRRAHVPAQRQVPESHAASLGAPTTGTEVDAFLGYGPRADAALAALATAPSRYPMCATPQLYREVFSALCWDAHVQQLLEEKQLHKAVAVRSLHRPESGEPHEFADTAAAGVENDGSQPHSRHCAWSVGDIDRLTATQSHVRTVEHERHMEHYRLDAAAVSRWISLWERSLPAALPVPAEGDPLANIHVRNLSYEQLQQDYVERLARVYIGEWLLGRLLVRRARLDLHRLRAAHWQSEARRQELAARRIQPVWRGAALRSRLRRILHPKQAGGGEGTVVDDFVKVDVDDWLAEGSSVLAPVELLLYDVVESACDIDAVPFSVPAMTAAPAALTSAGAPSASASTTFTPVPSTDARPHTGLARGGSASPSSADKSLSDVAVIRQGKGSCSTLVDQWGPLVAAQIRKRQQKSTRTRQQHMRKEFLEDPLRVKRELREDHAQLRPK</sequence>
<dbReference type="SMART" id="SM00364">
    <property type="entry name" value="LRR_BAC"/>
    <property type="match status" value="4"/>
</dbReference>
<dbReference type="Gene3D" id="3.80.10.10">
    <property type="entry name" value="Ribonuclease Inhibitor"/>
    <property type="match status" value="3"/>
</dbReference>
<dbReference type="InterPro" id="IPR032675">
    <property type="entry name" value="LRR_dom_sf"/>
</dbReference>
<feature type="region of interest" description="Disordered" evidence="4">
    <location>
        <begin position="73"/>
        <end position="99"/>
    </location>
</feature>
<feature type="region of interest" description="Disordered" evidence="4">
    <location>
        <begin position="465"/>
        <end position="487"/>
    </location>
</feature>
<dbReference type="PANTHER" id="PTHR18849:SF0">
    <property type="entry name" value="CILIA- AND FLAGELLA-ASSOCIATED PROTEIN 410-RELATED"/>
    <property type="match status" value="1"/>
</dbReference>
<dbReference type="PANTHER" id="PTHR18849">
    <property type="entry name" value="LEUCINE RICH REPEAT PROTEIN"/>
    <property type="match status" value="1"/>
</dbReference>
<keyword evidence="6" id="KW-1185">Reference proteome</keyword>
<accession>A0A836GJ60</accession>
<dbReference type="EMBL" id="JAFHKP010000030">
    <property type="protein sequence ID" value="KAG5473214.1"/>
    <property type="molecule type" value="Genomic_DNA"/>
</dbReference>
<evidence type="ECO:0000256" key="1">
    <source>
        <dbReference type="ARBA" id="ARBA00022614"/>
    </source>
</evidence>
<feature type="compositionally biased region" description="Low complexity" evidence="4">
    <location>
        <begin position="1586"/>
        <end position="1603"/>
    </location>
</feature>
<feature type="region of interest" description="Disordered" evidence="4">
    <location>
        <begin position="1586"/>
        <end position="1623"/>
    </location>
</feature>
<dbReference type="KEGG" id="lenr:94170380"/>
<protein>
    <recommendedName>
        <fullName evidence="7">Leucine-rich repeat protein (LRRP)</fullName>
    </recommendedName>
</protein>
<dbReference type="PROSITE" id="PS51450">
    <property type="entry name" value="LRR"/>
    <property type="match status" value="1"/>
</dbReference>
<proteinExistence type="predicted"/>